<reference evidence="11" key="1">
    <citation type="submission" date="2018-06" db="EMBL/GenBank/DDBJ databases">
        <authorList>
            <person name="Zhirakovskaya E."/>
        </authorList>
    </citation>
    <scope>NUCLEOTIDE SEQUENCE</scope>
</reference>
<dbReference type="GO" id="GO:0016787">
    <property type="term" value="F:hydrolase activity"/>
    <property type="evidence" value="ECO:0007669"/>
    <property type="project" value="UniProtKB-KW"/>
</dbReference>
<evidence type="ECO:0000259" key="9">
    <source>
        <dbReference type="PROSITE" id="PS51192"/>
    </source>
</evidence>
<dbReference type="InterPro" id="IPR004576">
    <property type="entry name" value="Mfd"/>
</dbReference>
<dbReference type="InterPro" id="IPR014001">
    <property type="entry name" value="Helicase_ATP-bd"/>
</dbReference>
<dbReference type="Gene3D" id="3.40.50.11180">
    <property type="match status" value="1"/>
</dbReference>
<dbReference type="Gene3D" id="2.40.10.170">
    <property type="match status" value="1"/>
</dbReference>
<dbReference type="PANTHER" id="PTHR47964">
    <property type="entry name" value="ATP-DEPENDENT DNA HELICASE HOMOLOG RECG, CHLOROPLASTIC"/>
    <property type="match status" value="1"/>
</dbReference>
<dbReference type="InterPro" id="IPR037235">
    <property type="entry name" value="TRCF-like_C_D7"/>
</dbReference>
<dbReference type="PROSITE" id="PS51194">
    <property type="entry name" value="HELICASE_CTER"/>
    <property type="match status" value="1"/>
</dbReference>
<feature type="domain" description="Helicase ATP-binding" evidence="9">
    <location>
        <begin position="639"/>
        <end position="800"/>
    </location>
</feature>
<dbReference type="InterPro" id="IPR001650">
    <property type="entry name" value="Helicase_C-like"/>
</dbReference>
<evidence type="ECO:0000256" key="7">
    <source>
        <dbReference type="ARBA" id="ARBA00023125"/>
    </source>
</evidence>
<dbReference type="SUPFAM" id="SSF141259">
    <property type="entry name" value="CarD-like"/>
    <property type="match status" value="1"/>
</dbReference>
<keyword evidence="2" id="KW-0547">Nucleotide-binding</keyword>
<dbReference type="SMART" id="SM00490">
    <property type="entry name" value="HELICc"/>
    <property type="match status" value="1"/>
</dbReference>
<dbReference type="PANTHER" id="PTHR47964:SF1">
    <property type="entry name" value="ATP-DEPENDENT DNA HELICASE HOMOLOG RECG, CHLOROPLASTIC"/>
    <property type="match status" value="1"/>
</dbReference>
<sequence length="1176" mass="127176">MNDLSTLALTGQSLTLSSVPAGYDAIVTADLARARAGALSGRARLLCHIARDEVRLRSLVAEFAFVAPDIEIVALPAWDCLPYDRVGPNPGVESARIAALSRLAEIGQGEGETSTPLIVVTTVSAALQRVPSRREMRARSWSAQVGQMVDTAALVDFLEANGYARASTVVEPGEYAVRGGIIDIYPSGAQAPARLDFFGKTLESVRSFDAETQRTTVQLRDIALHPVSEVVIDAGVIARFRQGYVSAFGAVTGTDPLYEAVSAGRRHRGMEHWLPLFHGKLETVFDVIGDGLISLDPLAEAAARERLDQIKDHYGNRSKALGEDSFGAPPYKPLPPEALYLTTAEWEKRLAGAVIHFNPFAVPQTDAAGEVVDLGARVGRNFANERAADAGQVFDAVVAHVRELAKAGKRVLITAAGDGPRDRLATLLQDHGLAETRTVENLTGAASLPSGAIGFATFAIEAGFEAGGLVVLSEGDILGERLIRSRGRARKAQDFLTELTALTPGDLVVHVDHGIGRFAGLKSVDAAGAPHDCLEIHYHGSDKLYLPVENIELLSRFGSDGSAAQLDRLGGAGWQARKAKAKKRINDMAGELIKIAAARALRQAPRMTPDPGLEDEFRARFPFVETEDQEGAIAAVAEDLASGRAMDRLICGDVGFGKTEVALRSAFVAVSAGFQVAVIVPTTLLARQHYLTFATRFEGLPITIGRASRLVGSKELSRTRAGLAEGRVDIIIGTHALLGKAIRFKNLGLVVVDEEQHFGVAHKEKLKALRNDVHVLTLTATPIPRTLQLALTGVRDLSIIATPPVDRLAVRTFIAPFDPVVVREALLRELYRGGQSFFVCPRIKDLSRAAEFLAEYVPEVKFVTGHGQLPPTELDDVMNAFYEGRYDVLLSTAIVESGLDIPSANTLIVFRADRFGLSQMYQLRGRVGRSKTRAYALFTVPPNRQLTPAAEKRLKVLQSLDSLGAGFNLASHDLDIRGAGNLLGDEQSGHIREVGFELYQSMLEEAVAALREGGQEDTDRAQWSPQISLGASVLIPETFVSDLQLRLGLYRRLSNLHEPDEIDGFAAELVDRFGPLPEEVEHLLRVVSIKMLCRRANISRLDAGPKGAVITFRDDIFANPEGLLRWIQGLGVVTKIRPDQKLVVQRGWDDADARIRGAEALVRQIAKIAEAATAMA</sequence>
<dbReference type="SMART" id="SM00982">
    <property type="entry name" value="TRCF"/>
    <property type="match status" value="1"/>
</dbReference>
<dbReference type="Pfam" id="PF00270">
    <property type="entry name" value="DEAD"/>
    <property type="match status" value="1"/>
</dbReference>
<evidence type="ECO:0000256" key="2">
    <source>
        <dbReference type="ARBA" id="ARBA00022741"/>
    </source>
</evidence>
<keyword evidence="7" id="KW-0238">DNA-binding</keyword>
<dbReference type="EMBL" id="UOEM01000058">
    <property type="protein sequence ID" value="VAW13068.1"/>
    <property type="molecule type" value="Genomic_DNA"/>
</dbReference>
<keyword evidence="5" id="KW-0347">Helicase</keyword>
<feature type="domain" description="Helicase C-terminal" evidence="10">
    <location>
        <begin position="822"/>
        <end position="975"/>
    </location>
</feature>
<evidence type="ECO:0000256" key="5">
    <source>
        <dbReference type="ARBA" id="ARBA00022806"/>
    </source>
</evidence>
<dbReference type="SMART" id="SM00487">
    <property type="entry name" value="DEXDc"/>
    <property type="match status" value="1"/>
</dbReference>
<dbReference type="Pfam" id="PF00271">
    <property type="entry name" value="Helicase_C"/>
    <property type="match status" value="1"/>
</dbReference>
<dbReference type="InterPro" id="IPR036101">
    <property type="entry name" value="CarD-like/TRCF_RID_sf"/>
</dbReference>
<organism evidence="11">
    <name type="scientific">hydrothermal vent metagenome</name>
    <dbReference type="NCBI Taxonomy" id="652676"/>
    <lineage>
        <taxon>unclassified sequences</taxon>
        <taxon>metagenomes</taxon>
        <taxon>ecological metagenomes</taxon>
    </lineage>
</organism>
<dbReference type="SUPFAM" id="SSF143517">
    <property type="entry name" value="TRCF domain-like"/>
    <property type="match status" value="1"/>
</dbReference>
<dbReference type="Gene3D" id="3.40.50.300">
    <property type="entry name" value="P-loop containing nucleotide triphosphate hydrolases"/>
    <property type="match status" value="2"/>
</dbReference>
<dbReference type="GO" id="GO:0003684">
    <property type="term" value="F:damaged DNA binding"/>
    <property type="evidence" value="ECO:0007669"/>
    <property type="project" value="InterPro"/>
</dbReference>
<dbReference type="Gene3D" id="3.90.1150.50">
    <property type="entry name" value="Transcription-repair-coupling factor, D7 domain"/>
    <property type="match status" value="1"/>
</dbReference>
<evidence type="ECO:0000256" key="4">
    <source>
        <dbReference type="ARBA" id="ARBA00022801"/>
    </source>
</evidence>
<dbReference type="InterPro" id="IPR005118">
    <property type="entry name" value="TRCF_C"/>
</dbReference>
<gene>
    <name evidence="11" type="ORF">MNBD_ALPHA09-1355</name>
</gene>
<keyword evidence="6" id="KW-0067">ATP-binding</keyword>
<accession>A0A3B0T520</accession>
<evidence type="ECO:0000256" key="1">
    <source>
        <dbReference type="ARBA" id="ARBA00022490"/>
    </source>
</evidence>
<dbReference type="InterPro" id="IPR027417">
    <property type="entry name" value="P-loop_NTPase"/>
</dbReference>
<dbReference type="Pfam" id="PF17757">
    <property type="entry name" value="UvrB_inter"/>
    <property type="match status" value="1"/>
</dbReference>
<name>A0A3B0T520_9ZZZZ</name>
<evidence type="ECO:0000256" key="3">
    <source>
        <dbReference type="ARBA" id="ARBA00022763"/>
    </source>
</evidence>
<evidence type="ECO:0000256" key="8">
    <source>
        <dbReference type="ARBA" id="ARBA00023204"/>
    </source>
</evidence>
<dbReference type="InterPro" id="IPR047112">
    <property type="entry name" value="RecG/Mfd"/>
</dbReference>
<dbReference type="Gene3D" id="3.30.2060.10">
    <property type="entry name" value="Penicillin-binding protein 1b domain"/>
    <property type="match status" value="1"/>
</dbReference>
<evidence type="ECO:0000259" key="10">
    <source>
        <dbReference type="PROSITE" id="PS51194"/>
    </source>
</evidence>
<keyword evidence="4" id="KW-0378">Hydrolase</keyword>
<protein>
    <submittedName>
        <fullName evidence="11">Transcription-repair coupling factor</fullName>
    </submittedName>
</protein>
<dbReference type="CDD" id="cd17991">
    <property type="entry name" value="DEXHc_TRCF"/>
    <property type="match status" value="1"/>
</dbReference>
<dbReference type="GO" id="GO:0005524">
    <property type="term" value="F:ATP binding"/>
    <property type="evidence" value="ECO:0007669"/>
    <property type="project" value="UniProtKB-KW"/>
</dbReference>
<dbReference type="InterPro" id="IPR011545">
    <property type="entry name" value="DEAD/DEAH_box_helicase_dom"/>
</dbReference>
<dbReference type="HAMAP" id="MF_00969">
    <property type="entry name" value="TRCF"/>
    <property type="match status" value="1"/>
</dbReference>
<dbReference type="SUPFAM" id="SSF52540">
    <property type="entry name" value="P-loop containing nucleoside triphosphate hydrolases"/>
    <property type="match status" value="4"/>
</dbReference>
<keyword evidence="1" id="KW-0963">Cytoplasm</keyword>
<proteinExistence type="inferred from homology"/>
<dbReference type="AlphaFoldDB" id="A0A3B0T520"/>
<dbReference type="Pfam" id="PF02559">
    <property type="entry name" value="CarD_TRCF_RID"/>
    <property type="match status" value="1"/>
</dbReference>
<dbReference type="GO" id="GO:0006281">
    <property type="term" value="P:DNA repair"/>
    <property type="evidence" value="ECO:0007669"/>
    <property type="project" value="UniProtKB-KW"/>
</dbReference>
<dbReference type="GO" id="GO:0003678">
    <property type="term" value="F:DNA helicase activity"/>
    <property type="evidence" value="ECO:0007669"/>
    <property type="project" value="TreeGrafter"/>
</dbReference>
<dbReference type="InterPro" id="IPR003711">
    <property type="entry name" value="CarD-like/TRCF_RID"/>
</dbReference>
<evidence type="ECO:0000256" key="6">
    <source>
        <dbReference type="ARBA" id="ARBA00022840"/>
    </source>
</evidence>
<dbReference type="Pfam" id="PF03461">
    <property type="entry name" value="TRCF"/>
    <property type="match status" value="1"/>
</dbReference>
<dbReference type="SMART" id="SM01058">
    <property type="entry name" value="CarD_TRCF"/>
    <property type="match status" value="1"/>
</dbReference>
<evidence type="ECO:0000313" key="11">
    <source>
        <dbReference type="EMBL" id="VAW13068.1"/>
    </source>
</evidence>
<dbReference type="NCBIfam" id="TIGR00580">
    <property type="entry name" value="mfd"/>
    <property type="match status" value="1"/>
</dbReference>
<dbReference type="PROSITE" id="PS51192">
    <property type="entry name" value="HELICASE_ATP_BIND_1"/>
    <property type="match status" value="1"/>
</dbReference>
<dbReference type="InterPro" id="IPR041471">
    <property type="entry name" value="UvrB_inter"/>
</dbReference>
<keyword evidence="3" id="KW-0227">DNA damage</keyword>
<keyword evidence="8" id="KW-0234">DNA repair</keyword>